<dbReference type="AlphaFoldDB" id="A0A5E7RAF5"/>
<reference evidence="2 3" key="1">
    <citation type="submission" date="2019-09" db="EMBL/GenBank/DDBJ databases">
        <authorList>
            <person name="Chandra G."/>
            <person name="Truman W A."/>
        </authorList>
    </citation>
    <scope>NUCLEOTIDE SEQUENCE [LARGE SCALE GENOMIC DNA]</scope>
    <source>
        <strain evidence="2">PS918</strain>
    </source>
</reference>
<name>A0A5E7RAF5_PSEFL</name>
<gene>
    <name evidence="2" type="ORF">PS918_01097</name>
</gene>
<evidence type="ECO:0000313" key="3">
    <source>
        <dbReference type="Proteomes" id="UP000326611"/>
    </source>
</evidence>
<evidence type="ECO:0000259" key="1">
    <source>
        <dbReference type="Pfam" id="PF11726"/>
    </source>
</evidence>
<organism evidence="2 3">
    <name type="scientific">Pseudomonas fluorescens</name>
    <dbReference type="NCBI Taxonomy" id="294"/>
    <lineage>
        <taxon>Bacteria</taxon>
        <taxon>Pseudomonadati</taxon>
        <taxon>Pseudomonadota</taxon>
        <taxon>Gammaproteobacteria</taxon>
        <taxon>Pseudomonadales</taxon>
        <taxon>Pseudomonadaceae</taxon>
        <taxon>Pseudomonas</taxon>
    </lineage>
</organism>
<proteinExistence type="predicted"/>
<dbReference type="Proteomes" id="UP000326611">
    <property type="component" value="Unassembled WGS sequence"/>
</dbReference>
<dbReference type="EMBL" id="CABVIY010000002">
    <property type="protein sequence ID" value="VVP70944.1"/>
    <property type="molecule type" value="Genomic_DNA"/>
</dbReference>
<dbReference type="OrthoDB" id="5701642at2"/>
<evidence type="ECO:0000313" key="2">
    <source>
        <dbReference type="EMBL" id="VVP70944.1"/>
    </source>
</evidence>
<accession>A0A5E7RAF5</accession>
<dbReference type="InterPro" id="IPR057271">
    <property type="entry name" value="YagK_YfjJ_C"/>
</dbReference>
<feature type="domain" description="YagK/YfjJ C-terminal" evidence="1">
    <location>
        <begin position="51"/>
        <end position="218"/>
    </location>
</feature>
<sequence length="220" mass="25438">MTRQPKRHPGNNNLHLHHENTFQGLSVMTSYSPFIAEYLERFHETTQLALSAHRRVFAVRFDLRFPDDDLPLESGNTVISRFVDSLSVRIQSARERSKRLNGSAHQTQVRWCWVREIGREGRPHYHFVLLLNKDAYHTVGRFHSAQENLYRRIQSAWASALGISVDDAGGLVHVPANAEYHISQDDPAEMERYFHRVSYIFKAATKVYGNRCRVFGCSRG</sequence>
<dbReference type="Pfam" id="PF11726">
    <property type="entry name" value="YagK_YfjJ_C"/>
    <property type="match status" value="1"/>
</dbReference>
<protein>
    <recommendedName>
        <fullName evidence="1">YagK/YfjJ C-terminal domain-containing protein</fullName>
    </recommendedName>
</protein>